<evidence type="ECO:0000313" key="3">
    <source>
        <dbReference type="EMBL" id="EEQ93044.1"/>
    </source>
</evidence>
<gene>
    <name evidence="3" type="ORF">OINT_2000176</name>
</gene>
<evidence type="ECO:0000313" key="4">
    <source>
        <dbReference type="Proteomes" id="UP000004386"/>
    </source>
</evidence>
<keyword evidence="2" id="KW-0560">Oxidoreductase</keyword>
<dbReference type="PANTHER" id="PTHR11091">
    <property type="entry name" value="OXIDOREDUCTASE-RELATED"/>
    <property type="match status" value="1"/>
</dbReference>
<dbReference type="Pfam" id="PF02615">
    <property type="entry name" value="Ldh_2"/>
    <property type="match status" value="1"/>
</dbReference>
<dbReference type="Gene3D" id="1.10.1530.10">
    <property type="match status" value="1"/>
</dbReference>
<proteinExistence type="inferred from homology"/>
<dbReference type="Gene3D" id="3.30.1370.60">
    <property type="entry name" value="Hypothetical oxidoreductase yiak, domain 2"/>
    <property type="match status" value="1"/>
</dbReference>
<evidence type="ECO:0000256" key="2">
    <source>
        <dbReference type="ARBA" id="ARBA00023002"/>
    </source>
</evidence>
<dbReference type="AlphaFoldDB" id="C4WLR2"/>
<reference evidence="3 4" key="1">
    <citation type="submission" date="2009-05" db="EMBL/GenBank/DDBJ databases">
        <authorList>
            <person name="Setubal J.C."/>
            <person name="Boyle S."/>
            <person name="Crasta O.R."/>
            <person name="Gillespie J.J."/>
            <person name="Kenyon R.W."/>
            <person name="Lu J."/>
            <person name="Mane S."/>
            <person name="Nagrani S."/>
            <person name="Shallom J.M."/>
            <person name="Shallom S."/>
            <person name="Shukla M."/>
            <person name="Snyder E.E."/>
            <person name="Sobral B.W."/>
            <person name="Wattam A.R."/>
            <person name="Will R."/>
            <person name="Williams K."/>
            <person name="Yoo H."/>
            <person name="Munk C."/>
            <person name="Tapia R."/>
            <person name="Green L."/>
            <person name="Rogers Y."/>
            <person name="Detter J.C."/>
            <person name="Bruce D."/>
            <person name="Brettin T.S."/>
            <person name="Tsolis R."/>
        </authorList>
    </citation>
    <scope>NUCLEOTIDE SEQUENCE [LARGE SCALE GENOMIC DNA]</scope>
    <source>
        <strain evidence="3 4">LMG 3301</strain>
    </source>
</reference>
<sequence length="383" mass="40306">MPQAPARLPGMTTLHASCMHFSELYSPLSALPQEPARNDRMSDTISISTEELAGLVREILNKAGFSADHAAAIAKTIVAGERDGCKSHGVYRIEGCLRTLKSGKVVADADPVVTTDDSAVVRVDAKGGFANLAFERGAPALVEKARKLGIAALAINDCTHFAALWPEVEALAEQGLAAIAMCPSYATVAPAGGTKPLLGTNPFAFGWPRPGDYPYVFDFATSVAARGELELYRRAGKQLPEGWAVDADGKPTTDPEAALAGAMLPFGEHKGSAISTMIELLAGVMIGDFTSPEALDFLGTTTLAPRHGELIIAFDPARMAGGRGNPQERGEVLIEAIAGQGARLPSQRRFAARRDSLSKGITLTAAEMALLEKLKEKGLDAVS</sequence>
<dbReference type="SUPFAM" id="SSF89733">
    <property type="entry name" value="L-sulfolactate dehydrogenase-like"/>
    <property type="match status" value="1"/>
</dbReference>
<dbReference type="Proteomes" id="UP000004386">
    <property type="component" value="Unassembled WGS sequence"/>
</dbReference>
<name>C4WLR2_9HYPH</name>
<dbReference type="HOGENOM" id="CLU_040452_0_0_5"/>
<dbReference type="GO" id="GO:0016491">
    <property type="term" value="F:oxidoreductase activity"/>
    <property type="evidence" value="ECO:0007669"/>
    <property type="project" value="UniProtKB-KW"/>
</dbReference>
<comment type="similarity">
    <text evidence="1">Belongs to the LDH2/MDH2 oxidoreductase family.</text>
</comment>
<evidence type="ECO:0000256" key="1">
    <source>
        <dbReference type="ARBA" id="ARBA00006056"/>
    </source>
</evidence>
<comment type="caution">
    <text evidence="3">The sequence shown here is derived from an EMBL/GenBank/DDBJ whole genome shotgun (WGS) entry which is preliminary data.</text>
</comment>
<protein>
    <submittedName>
        <fullName evidence="3">Malate/L-sulfolactate dehydrogenase</fullName>
    </submittedName>
</protein>
<dbReference type="InterPro" id="IPR043143">
    <property type="entry name" value="Mal/L-sulf/L-lact_DH-like_NADP"/>
</dbReference>
<dbReference type="InterPro" id="IPR036111">
    <property type="entry name" value="Mal/L-sulfo/L-lacto_DH-like_sf"/>
</dbReference>
<dbReference type="InterPro" id="IPR043144">
    <property type="entry name" value="Mal/L-sulf/L-lact_DH-like_ah"/>
</dbReference>
<dbReference type="InterPro" id="IPR003767">
    <property type="entry name" value="Malate/L-lactate_DH-like"/>
</dbReference>
<accession>C4WLR2</accession>
<organism evidence="3 4">
    <name type="scientific">Brucella intermedia LMG 3301</name>
    <dbReference type="NCBI Taxonomy" id="641118"/>
    <lineage>
        <taxon>Bacteria</taxon>
        <taxon>Pseudomonadati</taxon>
        <taxon>Pseudomonadota</taxon>
        <taxon>Alphaproteobacteria</taxon>
        <taxon>Hyphomicrobiales</taxon>
        <taxon>Brucellaceae</taxon>
        <taxon>Brucella/Ochrobactrum group</taxon>
        <taxon>Brucella</taxon>
    </lineage>
</organism>
<dbReference type="PANTHER" id="PTHR11091:SF0">
    <property type="entry name" value="MALATE DEHYDROGENASE"/>
    <property type="match status" value="1"/>
</dbReference>
<dbReference type="EMBL" id="ACQA01000002">
    <property type="protein sequence ID" value="EEQ93044.1"/>
    <property type="molecule type" value="Genomic_DNA"/>
</dbReference>